<feature type="transmembrane region" description="Helical" evidence="1">
    <location>
        <begin position="150"/>
        <end position="176"/>
    </location>
</feature>
<evidence type="ECO:0000313" key="2">
    <source>
        <dbReference type="EMBL" id="MXP64050.1"/>
    </source>
</evidence>
<accession>A0A845BD59</accession>
<dbReference type="Gene3D" id="1.20.1260.100">
    <property type="entry name" value="TspO/MBR protein"/>
    <property type="match status" value="1"/>
</dbReference>
<feature type="transmembrane region" description="Helical" evidence="1">
    <location>
        <begin position="182"/>
        <end position="203"/>
    </location>
</feature>
<keyword evidence="1" id="KW-0472">Membrane</keyword>
<protein>
    <recommendedName>
        <fullName evidence="4">Tryptophan-rich sensory protein</fullName>
    </recommendedName>
</protein>
<dbReference type="EMBL" id="SNVJ01000009">
    <property type="protein sequence ID" value="MXP64050.1"/>
    <property type="molecule type" value="Genomic_DNA"/>
</dbReference>
<dbReference type="OrthoDB" id="5189031at2"/>
<gene>
    <name evidence="2" type="ORF">E0493_11915</name>
</gene>
<feature type="transmembrane region" description="Helical" evidence="1">
    <location>
        <begin position="50"/>
        <end position="71"/>
    </location>
</feature>
<keyword evidence="1" id="KW-0812">Transmembrane</keyword>
<name>A0A845BD59_9PROT</name>
<keyword evidence="1" id="KW-1133">Transmembrane helix</keyword>
<comment type="caution">
    <text evidence="2">The sequence shown here is derived from an EMBL/GenBank/DDBJ whole genome shotgun (WGS) entry which is preliminary data.</text>
</comment>
<evidence type="ECO:0000256" key="1">
    <source>
        <dbReference type="SAM" id="Phobius"/>
    </source>
</evidence>
<feature type="transmembrane region" description="Helical" evidence="1">
    <location>
        <begin position="234"/>
        <end position="252"/>
    </location>
</feature>
<feature type="transmembrane region" description="Helical" evidence="1">
    <location>
        <begin position="83"/>
        <end position="101"/>
    </location>
</feature>
<keyword evidence="3" id="KW-1185">Reference proteome</keyword>
<evidence type="ECO:0000313" key="3">
    <source>
        <dbReference type="Proteomes" id="UP000460715"/>
    </source>
</evidence>
<dbReference type="RefSeq" id="WP_160937180.1">
    <property type="nucleotide sequence ID" value="NZ_SNVJ01000009.1"/>
</dbReference>
<dbReference type="AlphaFoldDB" id="A0A845BD59"/>
<organism evidence="2 3">
    <name type="scientific">Teichococcus coralli</name>
    <dbReference type="NCBI Taxonomy" id="2545983"/>
    <lineage>
        <taxon>Bacteria</taxon>
        <taxon>Pseudomonadati</taxon>
        <taxon>Pseudomonadota</taxon>
        <taxon>Alphaproteobacteria</taxon>
        <taxon>Acetobacterales</taxon>
        <taxon>Roseomonadaceae</taxon>
        <taxon>Roseomonas</taxon>
    </lineage>
</organism>
<dbReference type="Proteomes" id="UP000460715">
    <property type="component" value="Unassembled WGS sequence"/>
</dbReference>
<evidence type="ECO:0008006" key="4">
    <source>
        <dbReference type="Google" id="ProtNLM"/>
    </source>
</evidence>
<dbReference type="InterPro" id="IPR038330">
    <property type="entry name" value="TspO/MBR-related_sf"/>
</dbReference>
<proteinExistence type="predicted"/>
<dbReference type="PANTHER" id="PTHR33802">
    <property type="entry name" value="SI:CH211-161H7.5-RELATED"/>
    <property type="match status" value="1"/>
</dbReference>
<feature type="transmembrane region" description="Helical" evidence="1">
    <location>
        <begin position="210"/>
        <end position="228"/>
    </location>
</feature>
<feature type="transmembrane region" description="Helical" evidence="1">
    <location>
        <begin position="107"/>
        <end position="129"/>
    </location>
</feature>
<feature type="transmembrane region" description="Helical" evidence="1">
    <location>
        <begin position="12"/>
        <end position="30"/>
    </location>
</feature>
<dbReference type="PANTHER" id="PTHR33802:SF1">
    <property type="entry name" value="XK-RELATED PROTEIN"/>
    <property type="match status" value="1"/>
</dbReference>
<reference evidence="2 3" key="1">
    <citation type="submission" date="2019-03" db="EMBL/GenBank/DDBJ databases">
        <title>Roseomonas sp. a novel Roseomonas species isolated from Sea whip Gorgonian.</title>
        <authorList>
            <person name="Li F."/>
            <person name="Pan X."/>
            <person name="Huang S."/>
            <person name="Li Z."/>
            <person name="Meng B."/>
        </authorList>
    </citation>
    <scope>NUCLEOTIDE SEQUENCE [LARGE SCALE GENOMIC DNA]</scope>
    <source>
        <strain evidence="2 3">M0104</strain>
    </source>
</reference>
<sequence>MTRNDLRTLLNLVLPLAQPLAGAMAPLFGIGHTQAEMSARSQTAVVPQGYAFSIWGLLFALSIAWGIWQVLPDGGKDSVAARRLGWPLAAAFAASILWMILSQLTENGWHLVLVILVVLGASLTAFFINRNLVHRGAARGWPERWIVQPLVGMLAGWVSVATFANIAGAALVSGAIQAEGAAGTLAAVLILLAAGGFTLGVLWAAHGSPWYAAATAWALLAILYANTLGRDLNLAVAVVAAGLMVVVVAMAWQRARTAPAMPRTAPPV</sequence>